<keyword evidence="10 11" id="KW-0998">Cell outer membrane</keyword>
<gene>
    <name evidence="17" type="ORF">GM676_05085</name>
</gene>
<dbReference type="RefSeq" id="WP_155462307.1">
    <property type="nucleotide sequence ID" value="NZ_WNKY01000003.1"/>
</dbReference>
<keyword evidence="3 11" id="KW-1134">Transmembrane beta strand</keyword>
<evidence type="ECO:0000256" key="7">
    <source>
        <dbReference type="ARBA" id="ARBA00023065"/>
    </source>
</evidence>
<comment type="similarity">
    <text evidence="11 12">Belongs to the TonB-dependent receptor family.</text>
</comment>
<feature type="domain" description="TonB-dependent receptor plug" evidence="16">
    <location>
        <begin position="63"/>
        <end position="168"/>
    </location>
</feature>
<dbReference type="Pfam" id="PF07715">
    <property type="entry name" value="Plug"/>
    <property type="match status" value="1"/>
</dbReference>
<keyword evidence="17" id="KW-0675">Receptor</keyword>
<keyword evidence="7" id="KW-0406">Ion transport</keyword>
<keyword evidence="2 11" id="KW-0813">Transport</keyword>
<sequence length="733" mass="78855">MKNSWMGSAPLLMLNVMCVTAAMAADQPAAAPGETQPDQPAATAKDQGMQEVVVTSQRRATKVQDIPIAETVLTGDQLRGKAVVSMADLVGAAPATSRTDTGLVSSFNIRGIGLSSGSAQATNGVATYIDGLFQPAVSNSASFYDIANIEILRGPQGTLVGSNSTGGAVLITTENPSLSKVEGYATVGVGNYRANNFQGALNVPLSDTLAFRIAGIHQQHDSYYTDNGPYHNKPGRLDENGGRLGVLLKTGQFQALLKIDNLDRKTGGAPYKPLPGSSNDVGVTGGIFDLYYNTPSKFDEKSLMTGLELKYQTDSGIVLRSLSGVQTKKVNALWDVNPSAALAPNLWDMRVRNREWSQEFNIISPATGRFNWILGAYYQQNKIDVTIIQPPIVTVGLENNLRTTGVFAQTGYKLADDLELQLGARKSGYRGVGTGGVFLDVPGAPPGGMQVADLAGRYSDGTPTGKLSLNWKATKTDLLYAFVARGYKNGNYNSATSQFKPETVLNYEAGWKSTLADGAVRTQFDVFYNNYKNFQIDMFDPTSGQTGVTNLPPSTIKGAEGQIQAKLRGFKVDAAFAYVASKLAPTSLIDTLSLPSQPLGPQCAPGVPSNPPACFDFVPYTFTSSGGPNLMSPKLTYNFGVDYKMELPNEMSLTPRLNVSYASGSYFFATYQRNAYIPKHTTVSALVTLQRDDWSADLYVNNLTNQAFVTGQAFNNMIYNAPREFGVHLTRSF</sequence>
<dbReference type="PANTHER" id="PTHR32552">
    <property type="entry name" value="FERRICHROME IRON RECEPTOR-RELATED"/>
    <property type="match status" value="1"/>
</dbReference>
<keyword evidence="18" id="KW-1185">Reference proteome</keyword>
<proteinExistence type="inferred from homology"/>
<dbReference type="EMBL" id="WNKY01000003">
    <property type="protein sequence ID" value="MTV36956.1"/>
    <property type="molecule type" value="Genomic_DNA"/>
</dbReference>
<evidence type="ECO:0000259" key="16">
    <source>
        <dbReference type="Pfam" id="PF07715"/>
    </source>
</evidence>
<dbReference type="Pfam" id="PF00593">
    <property type="entry name" value="TonB_dep_Rec_b-barrel"/>
    <property type="match status" value="1"/>
</dbReference>
<dbReference type="PROSITE" id="PS52016">
    <property type="entry name" value="TONB_DEPENDENT_REC_3"/>
    <property type="match status" value="1"/>
</dbReference>
<keyword evidence="8 12" id="KW-0798">TonB box</keyword>
<dbReference type="InterPro" id="IPR012910">
    <property type="entry name" value="Plug_dom"/>
</dbReference>
<evidence type="ECO:0000256" key="10">
    <source>
        <dbReference type="ARBA" id="ARBA00023237"/>
    </source>
</evidence>
<dbReference type="InterPro" id="IPR000531">
    <property type="entry name" value="Beta-barrel_TonB"/>
</dbReference>
<comment type="caution">
    <text evidence="17">The sequence shown here is derived from an EMBL/GenBank/DDBJ whole genome shotgun (WGS) entry which is preliminary data.</text>
</comment>
<feature type="chain" id="PRO_5026878758" evidence="14">
    <location>
        <begin position="25"/>
        <end position="733"/>
    </location>
</feature>
<evidence type="ECO:0000256" key="12">
    <source>
        <dbReference type="RuleBase" id="RU003357"/>
    </source>
</evidence>
<evidence type="ECO:0000256" key="1">
    <source>
        <dbReference type="ARBA" id="ARBA00004571"/>
    </source>
</evidence>
<evidence type="ECO:0000256" key="5">
    <source>
        <dbReference type="ARBA" id="ARBA00022692"/>
    </source>
</evidence>
<name>A0A6L6PCX3_9BURK</name>
<comment type="subcellular location">
    <subcellularLocation>
        <location evidence="1 11">Cell outer membrane</location>
        <topology evidence="1 11">Multi-pass membrane protein</topology>
    </subcellularLocation>
</comment>
<feature type="region of interest" description="Disordered" evidence="13">
    <location>
        <begin position="29"/>
        <end position="49"/>
    </location>
</feature>
<evidence type="ECO:0000259" key="15">
    <source>
        <dbReference type="Pfam" id="PF00593"/>
    </source>
</evidence>
<keyword evidence="14" id="KW-0732">Signal</keyword>
<dbReference type="Proteomes" id="UP000475582">
    <property type="component" value="Unassembled WGS sequence"/>
</dbReference>
<evidence type="ECO:0000256" key="2">
    <source>
        <dbReference type="ARBA" id="ARBA00022448"/>
    </source>
</evidence>
<evidence type="ECO:0000256" key="11">
    <source>
        <dbReference type="PROSITE-ProRule" id="PRU01360"/>
    </source>
</evidence>
<keyword evidence="5 11" id="KW-0812">Transmembrane</keyword>
<dbReference type="Gene3D" id="2.40.170.20">
    <property type="entry name" value="TonB-dependent receptor, beta-barrel domain"/>
    <property type="match status" value="1"/>
</dbReference>
<evidence type="ECO:0000313" key="18">
    <source>
        <dbReference type="Proteomes" id="UP000475582"/>
    </source>
</evidence>
<organism evidence="17 18">
    <name type="scientific">Duganella radicis</name>
    <dbReference type="NCBI Taxonomy" id="551988"/>
    <lineage>
        <taxon>Bacteria</taxon>
        <taxon>Pseudomonadati</taxon>
        <taxon>Pseudomonadota</taxon>
        <taxon>Betaproteobacteria</taxon>
        <taxon>Burkholderiales</taxon>
        <taxon>Oxalobacteraceae</taxon>
        <taxon>Telluria group</taxon>
        <taxon>Duganella</taxon>
    </lineage>
</organism>
<keyword evidence="4" id="KW-0410">Iron transport</keyword>
<feature type="signal peptide" evidence="14">
    <location>
        <begin position="1"/>
        <end position="24"/>
    </location>
</feature>
<evidence type="ECO:0000256" key="13">
    <source>
        <dbReference type="SAM" id="MobiDB-lite"/>
    </source>
</evidence>
<evidence type="ECO:0000313" key="17">
    <source>
        <dbReference type="EMBL" id="MTV36956.1"/>
    </source>
</evidence>
<evidence type="ECO:0000256" key="3">
    <source>
        <dbReference type="ARBA" id="ARBA00022452"/>
    </source>
</evidence>
<evidence type="ECO:0000256" key="6">
    <source>
        <dbReference type="ARBA" id="ARBA00023004"/>
    </source>
</evidence>
<dbReference type="AlphaFoldDB" id="A0A6L6PCX3"/>
<evidence type="ECO:0000256" key="4">
    <source>
        <dbReference type="ARBA" id="ARBA00022496"/>
    </source>
</evidence>
<feature type="domain" description="TonB-dependent receptor-like beta-barrel" evidence="15">
    <location>
        <begin position="268"/>
        <end position="703"/>
    </location>
</feature>
<dbReference type="PANTHER" id="PTHR32552:SF81">
    <property type="entry name" value="TONB-DEPENDENT OUTER MEMBRANE RECEPTOR"/>
    <property type="match status" value="1"/>
</dbReference>
<dbReference type="InterPro" id="IPR036942">
    <property type="entry name" value="Beta-barrel_TonB_sf"/>
</dbReference>
<dbReference type="GO" id="GO:0006826">
    <property type="term" value="P:iron ion transport"/>
    <property type="evidence" value="ECO:0007669"/>
    <property type="project" value="UniProtKB-KW"/>
</dbReference>
<evidence type="ECO:0000256" key="9">
    <source>
        <dbReference type="ARBA" id="ARBA00023136"/>
    </source>
</evidence>
<keyword evidence="6" id="KW-0408">Iron</keyword>
<dbReference type="GO" id="GO:0009279">
    <property type="term" value="C:cell outer membrane"/>
    <property type="evidence" value="ECO:0007669"/>
    <property type="project" value="UniProtKB-SubCell"/>
</dbReference>
<evidence type="ECO:0000256" key="8">
    <source>
        <dbReference type="ARBA" id="ARBA00023077"/>
    </source>
</evidence>
<keyword evidence="9 11" id="KW-0472">Membrane</keyword>
<dbReference type="SUPFAM" id="SSF56935">
    <property type="entry name" value="Porins"/>
    <property type="match status" value="1"/>
</dbReference>
<reference evidence="17 18" key="1">
    <citation type="submission" date="2019-11" db="EMBL/GenBank/DDBJ databases">
        <title>Type strains purchased from KCTC, JCM and DSMZ.</title>
        <authorList>
            <person name="Lu H."/>
        </authorList>
    </citation>
    <scope>NUCLEOTIDE SEQUENCE [LARGE SCALE GENOMIC DNA]</scope>
    <source>
        <strain evidence="17 18">KCTC 22382</strain>
    </source>
</reference>
<dbReference type="InterPro" id="IPR039426">
    <property type="entry name" value="TonB-dep_rcpt-like"/>
</dbReference>
<protein>
    <submittedName>
        <fullName evidence="17">TonB-dependent receptor plug domain-containing protein</fullName>
    </submittedName>
</protein>
<evidence type="ECO:0000256" key="14">
    <source>
        <dbReference type="SAM" id="SignalP"/>
    </source>
</evidence>
<accession>A0A6L6PCX3</accession>
<dbReference type="OrthoDB" id="9760494at2"/>